<dbReference type="EMBL" id="MFKH01000016">
    <property type="protein sequence ID" value="OGG36810.1"/>
    <property type="molecule type" value="Genomic_DNA"/>
</dbReference>
<reference evidence="2 3" key="1">
    <citation type="journal article" date="2016" name="Nat. Commun.">
        <title>Thousands of microbial genomes shed light on interconnected biogeochemical processes in an aquifer system.</title>
        <authorList>
            <person name="Anantharaman K."/>
            <person name="Brown C.T."/>
            <person name="Hug L.A."/>
            <person name="Sharon I."/>
            <person name="Castelle C.J."/>
            <person name="Probst A.J."/>
            <person name="Thomas B.C."/>
            <person name="Singh A."/>
            <person name="Wilkins M.J."/>
            <person name="Karaoz U."/>
            <person name="Brodie E.L."/>
            <person name="Williams K.H."/>
            <person name="Hubbard S.S."/>
            <person name="Banfield J.F."/>
        </authorList>
    </citation>
    <scope>NUCLEOTIDE SEQUENCE [LARGE SCALE GENOMIC DNA]</scope>
</reference>
<dbReference type="AlphaFoldDB" id="A0A1F6BIS6"/>
<protein>
    <submittedName>
        <fullName evidence="2">Uncharacterized protein</fullName>
    </submittedName>
</protein>
<evidence type="ECO:0000313" key="3">
    <source>
        <dbReference type="Proteomes" id="UP000176273"/>
    </source>
</evidence>
<feature type="region of interest" description="Disordered" evidence="1">
    <location>
        <begin position="91"/>
        <end position="117"/>
    </location>
</feature>
<gene>
    <name evidence="2" type="ORF">A2110_01245</name>
</gene>
<evidence type="ECO:0000256" key="1">
    <source>
        <dbReference type="SAM" id="MobiDB-lite"/>
    </source>
</evidence>
<sequence>MAGEEVAAETEQNGFKELWLLLLKEPKELTNEEVACLLKHEWDVRERVTAVFRRFPREVEKVRRCRARKEELSALPTEKFKTIVDFSRKERRGARAENDDEDLDDFFSEPPAEDSDEHIANEIIGEREKAVAEAQG</sequence>
<dbReference type="STRING" id="1798468.A2110_01245"/>
<proteinExistence type="predicted"/>
<organism evidence="2 3">
    <name type="scientific">Candidatus Jorgensenbacteria bacterium GWA1_54_12</name>
    <dbReference type="NCBI Taxonomy" id="1798468"/>
    <lineage>
        <taxon>Bacteria</taxon>
        <taxon>Candidatus Joergenseniibacteriota</taxon>
    </lineage>
</organism>
<evidence type="ECO:0000313" key="2">
    <source>
        <dbReference type="EMBL" id="OGG36810.1"/>
    </source>
</evidence>
<comment type="caution">
    <text evidence="2">The sequence shown here is derived from an EMBL/GenBank/DDBJ whole genome shotgun (WGS) entry which is preliminary data.</text>
</comment>
<accession>A0A1F6BIS6</accession>
<dbReference type="Proteomes" id="UP000176273">
    <property type="component" value="Unassembled WGS sequence"/>
</dbReference>
<name>A0A1F6BIS6_9BACT</name>
<feature type="compositionally biased region" description="Acidic residues" evidence="1">
    <location>
        <begin position="98"/>
        <end position="116"/>
    </location>
</feature>